<protein>
    <submittedName>
        <fullName evidence="1">Uncharacterized protein</fullName>
    </submittedName>
</protein>
<organism evidence="1 2">
    <name type="scientific">Rothia mucilaginosa</name>
    <dbReference type="NCBI Taxonomy" id="43675"/>
    <lineage>
        <taxon>Bacteria</taxon>
        <taxon>Bacillati</taxon>
        <taxon>Actinomycetota</taxon>
        <taxon>Actinomycetes</taxon>
        <taxon>Micrococcales</taxon>
        <taxon>Micrococcaceae</taxon>
        <taxon>Rothia</taxon>
    </lineage>
</organism>
<sequence>MPSDHSILQREILDFPEAGITVSQVLDIYIHEVQAGAGEEFTQVTTEEYGRLTIFRALIEFDTPGHLRLIRNVCALDDNFLAPLSSFQDDTTISALAGLHGADNTRRILHAAARGFGGLYLITGEVLEDDSEHEHRMQDIYAATAHLV</sequence>
<evidence type="ECO:0000313" key="1">
    <source>
        <dbReference type="EMBL" id="MBF1658040.1"/>
    </source>
</evidence>
<reference evidence="1" key="1">
    <citation type="submission" date="2020-04" db="EMBL/GenBank/DDBJ databases">
        <title>Deep metagenomics examines the oral microbiome during advanced dental caries in children, revealing novel taxa and co-occurrences with host molecules.</title>
        <authorList>
            <person name="Baker J.L."/>
            <person name="Morton J.T."/>
            <person name="Dinis M."/>
            <person name="Alvarez R."/>
            <person name="Tran N.C."/>
            <person name="Knight R."/>
            <person name="Edlund A."/>
        </authorList>
    </citation>
    <scope>NUCLEOTIDE SEQUENCE</scope>
    <source>
        <strain evidence="1">JCVI_39_bin.18</strain>
    </source>
</reference>
<accession>A0A930KW21</accession>
<dbReference type="RefSeq" id="WP_303945636.1">
    <property type="nucleotide sequence ID" value="NZ_JABZXO010000031.1"/>
</dbReference>
<dbReference type="AlphaFoldDB" id="A0A930KW21"/>
<dbReference type="Proteomes" id="UP000770330">
    <property type="component" value="Unassembled WGS sequence"/>
</dbReference>
<comment type="caution">
    <text evidence="1">The sequence shown here is derived from an EMBL/GenBank/DDBJ whole genome shotgun (WGS) entry which is preliminary data.</text>
</comment>
<evidence type="ECO:0000313" key="2">
    <source>
        <dbReference type="Proteomes" id="UP000770330"/>
    </source>
</evidence>
<proteinExistence type="predicted"/>
<dbReference type="EMBL" id="JABZXO010000031">
    <property type="protein sequence ID" value="MBF1658040.1"/>
    <property type="molecule type" value="Genomic_DNA"/>
</dbReference>
<gene>
    <name evidence="1" type="ORF">HXO61_08970</name>
</gene>
<name>A0A930KW21_9MICC</name>